<keyword evidence="2" id="KW-0813">Transport</keyword>
<keyword evidence="4 6" id="KW-1133">Transmembrane helix</keyword>
<evidence type="ECO:0000259" key="7">
    <source>
        <dbReference type="PROSITE" id="PS50850"/>
    </source>
</evidence>
<feature type="transmembrane region" description="Helical" evidence="6">
    <location>
        <begin position="115"/>
        <end position="133"/>
    </location>
</feature>
<evidence type="ECO:0000256" key="4">
    <source>
        <dbReference type="ARBA" id="ARBA00022989"/>
    </source>
</evidence>
<protein>
    <submittedName>
        <fullName evidence="8">MFS transporter</fullName>
    </submittedName>
</protein>
<dbReference type="STRING" id="1420583.V473_18950"/>
<name>A0A0J8ADC3_9SPHN</name>
<comment type="subcellular location">
    <subcellularLocation>
        <location evidence="1">Membrane</location>
        <topology evidence="1">Multi-pass membrane protein</topology>
    </subcellularLocation>
</comment>
<evidence type="ECO:0000256" key="2">
    <source>
        <dbReference type="ARBA" id="ARBA00022448"/>
    </source>
</evidence>
<feature type="transmembrane region" description="Helical" evidence="6">
    <location>
        <begin position="356"/>
        <end position="379"/>
    </location>
</feature>
<dbReference type="AlphaFoldDB" id="A0A0J8ADC3"/>
<feature type="transmembrane region" description="Helical" evidence="6">
    <location>
        <begin position="415"/>
        <end position="433"/>
    </location>
</feature>
<organism evidence="8 9">
    <name type="scientific">Sphingobium cupriresistens LL01</name>
    <dbReference type="NCBI Taxonomy" id="1420583"/>
    <lineage>
        <taxon>Bacteria</taxon>
        <taxon>Pseudomonadati</taxon>
        <taxon>Pseudomonadota</taxon>
        <taxon>Alphaproteobacteria</taxon>
        <taxon>Sphingomonadales</taxon>
        <taxon>Sphingomonadaceae</taxon>
        <taxon>Sphingobium</taxon>
    </lineage>
</organism>
<keyword evidence="9" id="KW-1185">Reference proteome</keyword>
<feature type="transmembrane region" description="Helical" evidence="6">
    <location>
        <begin position="87"/>
        <end position="109"/>
    </location>
</feature>
<feature type="transmembrane region" description="Helical" evidence="6">
    <location>
        <begin position="321"/>
        <end position="344"/>
    </location>
</feature>
<evidence type="ECO:0000256" key="5">
    <source>
        <dbReference type="ARBA" id="ARBA00023136"/>
    </source>
</evidence>
<dbReference type="GO" id="GO:0022857">
    <property type="term" value="F:transmembrane transporter activity"/>
    <property type="evidence" value="ECO:0007669"/>
    <property type="project" value="InterPro"/>
</dbReference>
<comment type="caution">
    <text evidence="8">The sequence shown here is derived from an EMBL/GenBank/DDBJ whole genome shotgun (WGS) entry which is preliminary data.</text>
</comment>
<dbReference type="SUPFAM" id="SSF103473">
    <property type="entry name" value="MFS general substrate transporter"/>
    <property type="match status" value="1"/>
</dbReference>
<feature type="domain" description="Major facilitator superfamily (MFS) profile" evidence="7">
    <location>
        <begin position="20"/>
        <end position="438"/>
    </location>
</feature>
<dbReference type="InterPro" id="IPR036259">
    <property type="entry name" value="MFS_trans_sf"/>
</dbReference>
<evidence type="ECO:0000256" key="6">
    <source>
        <dbReference type="SAM" id="Phobius"/>
    </source>
</evidence>
<feature type="transmembrane region" description="Helical" evidence="6">
    <location>
        <begin position="145"/>
        <end position="167"/>
    </location>
</feature>
<evidence type="ECO:0000313" key="9">
    <source>
        <dbReference type="Proteomes" id="UP000052232"/>
    </source>
</evidence>
<evidence type="ECO:0000256" key="1">
    <source>
        <dbReference type="ARBA" id="ARBA00004141"/>
    </source>
</evidence>
<dbReference type="InterPro" id="IPR011701">
    <property type="entry name" value="MFS"/>
</dbReference>
<gene>
    <name evidence="8" type="ORF">V473_18950</name>
</gene>
<feature type="transmembrane region" description="Helical" evidence="6">
    <location>
        <begin position="20"/>
        <end position="42"/>
    </location>
</feature>
<feature type="transmembrane region" description="Helical" evidence="6">
    <location>
        <begin position="225"/>
        <end position="251"/>
    </location>
</feature>
<accession>A0A0J8ADC3</accession>
<dbReference type="PANTHER" id="PTHR23505:SF79">
    <property type="entry name" value="PROTEIN SPINSTER"/>
    <property type="match status" value="1"/>
</dbReference>
<feature type="transmembrane region" description="Helical" evidence="6">
    <location>
        <begin position="54"/>
        <end position="75"/>
    </location>
</feature>
<keyword evidence="3 6" id="KW-0812">Transmembrane</keyword>
<feature type="transmembrane region" description="Helical" evidence="6">
    <location>
        <begin position="173"/>
        <end position="193"/>
    </location>
</feature>
<dbReference type="PATRIC" id="fig|1420583.3.peg.3587"/>
<keyword evidence="5 6" id="KW-0472">Membrane</keyword>
<dbReference type="GO" id="GO:0016020">
    <property type="term" value="C:membrane"/>
    <property type="evidence" value="ECO:0007669"/>
    <property type="project" value="UniProtKB-SubCell"/>
</dbReference>
<dbReference type="InterPro" id="IPR020846">
    <property type="entry name" value="MFS_dom"/>
</dbReference>
<dbReference type="Proteomes" id="UP000052232">
    <property type="component" value="Unassembled WGS sequence"/>
</dbReference>
<evidence type="ECO:0000313" key="8">
    <source>
        <dbReference type="EMBL" id="KMS53070.1"/>
    </source>
</evidence>
<evidence type="ECO:0000256" key="3">
    <source>
        <dbReference type="ARBA" id="ARBA00022692"/>
    </source>
</evidence>
<dbReference type="Gene3D" id="1.20.1250.20">
    <property type="entry name" value="MFS general substrate transporter like domains"/>
    <property type="match status" value="1"/>
</dbReference>
<dbReference type="InterPro" id="IPR044770">
    <property type="entry name" value="MFS_spinster-like"/>
</dbReference>
<dbReference type="PANTHER" id="PTHR23505">
    <property type="entry name" value="SPINSTER"/>
    <property type="match status" value="1"/>
</dbReference>
<dbReference type="Pfam" id="PF07690">
    <property type="entry name" value="MFS_1"/>
    <property type="match status" value="1"/>
</dbReference>
<feature type="transmembrane region" description="Helical" evidence="6">
    <location>
        <begin position="296"/>
        <end position="315"/>
    </location>
</feature>
<reference evidence="8 9" key="1">
    <citation type="journal article" date="2015" name="G3 (Bethesda)">
        <title>Insights into Ongoing Evolution of the Hexachlorocyclohexane Catabolic Pathway from Comparative Genomics of Ten Sphingomonadaceae Strains.</title>
        <authorList>
            <person name="Pearce S.L."/>
            <person name="Oakeshott J.G."/>
            <person name="Pandey G."/>
        </authorList>
    </citation>
    <scope>NUCLEOTIDE SEQUENCE [LARGE SCALE GENOMIC DNA]</scope>
    <source>
        <strain evidence="8 9">LL01</strain>
    </source>
</reference>
<dbReference type="PROSITE" id="PS50850">
    <property type="entry name" value="MFS"/>
    <property type="match status" value="1"/>
</dbReference>
<proteinExistence type="predicted"/>
<feature type="transmembrane region" description="Helical" evidence="6">
    <location>
        <begin position="263"/>
        <end position="284"/>
    </location>
</feature>
<dbReference type="EMBL" id="JACT01000005">
    <property type="protein sequence ID" value="KMS53070.1"/>
    <property type="molecule type" value="Genomic_DNA"/>
</dbReference>
<sequence length="445" mass="47282">MAKAGARMKMTGFGARDRWFLLLLGAIYMFNFIDRTIIAVVGEAIRHDLQLSDLQLGLLGGLAFSFFYAILGIPLARLAERYSRVRIIAAVTLLWSFMTALTGMAGSYIQLLLCRMGVGVGEAGFTPALVSMISDRFDAGRRAVVFSLIALGVPLGGAIAAIGGGAIAQHFGWRMALVAVGAPGLLLAALLFLTIPEPARTDAGDRADTPPFGAVLRRLGRSPAFLHLTFGSGFVGMVGFGTNLFLIPLLVRRYDLPLAQAGMIFALSFSLATMVGQVSGGYLIGHLIRRDMRWGGWAPAIAVGIALPLYLLAIQQSDWRWLIGFLFVATALLYAFIPAIMTITQSLVEPRMRASAAALHSFGQTVAGLGLGSVILGYLSDRLAVFLYAGDYAADCRTGQPAPACLSAAADGLQLSMQLAAFVLLLAVGHYLLAARRLPRAANAS</sequence>